<evidence type="ECO:0000313" key="2">
    <source>
        <dbReference type="Proteomes" id="UP001159179"/>
    </source>
</evidence>
<reference evidence="1" key="1">
    <citation type="submission" date="2023-03" db="EMBL/GenBank/DDBJ databases">
        <title>Bacterial isolates from washroom surfaces on a university campus.</title>
        <authorList>
            <person name="Holman D.B."/>
            <person name="Gzyl K.E."/>
            <person name="Taheri A.E."/>
        </authorList>
    </citation>
    <scope>NUCLEOTIDE SEQUENCE</scope>
    <source>
        <strain evidence="1">RD03</strain>
    </source>
</reference>
<name>A0AAW6T1M5_9BACI</name>
<accession>A0AAW6T1M5</accession>
<dbReference type="NCBIfam" id="NF041642">
    <property type="entry name" value="RAxF_45"/>
    <property type="match status" value="1"/>
</dbReference>
<gene>
    <name evidence="1" type="ORF">P5X88_18790</name>
</gene>
<dbReference type="InterPro" id="IPR048146">
    <property type="entry name" value="RAxF_45-like"/>
</dbReference>
<evidence type="ECO:0000313" key="1">
    <source>
        <dbReference type="EMBL" id="MDH5162982.1"/>
    </source>
</evidence>
<dbReference type="EMBL" id="JAROYP010000012">
    <property type="protein sequence ID" value="MDH5162982.1"/>
    <property type="molecule type" value="Genomic_DNA"/>
</dbReference>
<sequence length="46" mass="5380">MMLNQAVLVCGYWTEFLYLNRAKFAVKAVNGIRMPFFNNLIANLKR</sequence>
<organism evidence="1 2">
    <name type="scientific">Heyndrickxia oleronia</name>
    <dbReference type="NCBI Taxonomy" id="38875"/>
    <lineage>
        <taxon>Bacteria</taxon>
        <taxon>Bacillati</taxon>
        <taxon>Bacillota</taxon>
        <taxon>Bacilli</taxon>
        <taxon>Bacillales</taxon>
        <taxon>Bacillaceae</taxon>
        <taxon>Heyndrickxia</taxon>
    </lineage>
</organism>
<dbReference type="Proteomes" id="UP001159179">
    <property type="component" value="Unassembled WGS sequence"/>
</dbReference>
<protein>
    <submittedName>
        <fullName evidence="1">Uncharacterized protein</fullName>
    </submittedName>
</protein>
<comment type="caution">
    <text evidence="1">The sequence shown here is derived from an EMBL/GenBank/DDBJ whole genome shotgun (WGS) entry which is preliminary data.</text>
</comment>
<dbReference type="AlphaFoldDB" id="A0AAW6T1M5"/>
<proteinExistence type="predicted"/>